<dbReference type="EMBL" id="BGPR01018706">
    <property type="protein sequence ID" value="GBN79923.1"/>
    <property type="molecule type" value="Genomic_DNA"/>
</dbReference>
<reference evidence="1 2" key="1">
    <citation type="journal article" date="2019" name="Sci. Rep.">
        <title>Orb-weaving spider Araneus ventricosus genome elucidates the spidroin gene catalogue.</title>
        <authorList>
            <person name="Kono N."/>
            <person name="Nakamura H."/>
            <person name="Ohtoshi R."/>
            <person name="Moran D.A.P."/>
            <person name="Shinohara A."/>
            <person name="Yoshida Y."/>
            <person name="Fujiwara M."/>
            <person name="Mori M."/>
            <person name="Tomita M."/>
            <person name="Arakawa K."/>
        </authorList>
    </citation>
    <scope>NUCLEOTIDE SEQUENCE [LARGE SCALE GENOMIC DNA]</scope>
</reference>
<dbReference type="Proteomes" id="UP000499080">
    <property type="component" value="Unassembled WGS sequence"/>
</dbReference>
<comment type="caution">
    <text evidence="1">The sequence shown here is derived from an EMBL/GenBank/DDBJ whole genome shotgun (WGS) entry which is preliminary data.</text>
</comment>
<evidence type="ECO:0000313" key="2">
    <source>
        <dbReference type="Proteomes" id="UP000499080"/>
    </source>
</evidence>
<protein>
    <submittedName>
        <fullName evidence="1">Uncharacterized protein</fullName>
    </submittedName>
</protein>
<gene>
    <name evidence="1" type="ORF">AVEN_136137_1</name>
</gene>
<dbReference type="AlphaFoldDB" id="A0A4Y2RW53"/>
<sequence length="146" mass="16396">MTGDERCDPEGFTGVQRDFRPFNPSLAQNLKCSKNNWKCGRDEFPPIIIVKCNQIPYSRLGTIGQKPRERILPRWKLLQSAPSKSKLPCPRRPSTLHYLANVWSWRVLTPETIGGETRSCLQMSFRQTCDAGGNHVCAGVPGPVSL</sequence>
<proteinExistence type="predicted"/>
<keyword evidence="2" id="KW-1185">Reference proteome</keyword>
<accession>A0A4Y2RW53</accession>
<name>A0A4Y2RW53_ARAVE</name>
<evidence type="ECO:0000313" key="1">
    <source>
        <dbReference type="EMBL" id="GBN79923.1"/>
    </source>
</evidence>
<organism evidence="1 2">
    <name type="scientific">Araneus ventricosus</name>
    <name type="common">Orbweaver spider</name>
    <name type="synonym">Epeira ventricosa</name>
    <dbReference type="NCBI Taxonomy" id="182803"/>
    <lineage>
        <taxon>Eukaryota</taxon>
        <taxon>Metazoa</taxon>
        <taxon>Ecdysozoa</taxon>
        <taxon>Arthropoda</taxon>
        <taxon>Chelicerata</taxon>
        <taxon>Arachnida</taxon>
        <taxon>Araneae</taxon>
        <taxon>Araneomorphae</taxon>
        <taxon>Entelegynae</taxon>
        <taxon>Araneoidea</taxon>
        <taxon>Araneidae</taxon>
        <taxon>Araneus</taxon>
    </lineage>
</organism>